<reference evidence="2 3" key="1">
    <citation type="submission" date="2022-12" db="EMBL/GenBank/DDBJ databases">
        <title>Genomic features and morphological characterization of a novel Knufia sp. strain isolated from spacecraft assembly facility.</title>
        <authorList>
            <person name="Teixeira M."/>
            <person name="Chander A.M."/>
            <person name="Stajich J.E."/>
            <person name="Venkateswaran K."/>
        </authorList>
    </citation>
    <scope>NUCLEOTIDE SEQUENCE [LARGE SCALE GENOMIC DNA]</scope>
    <source>
        <strain evidence="2 3">FJI-L2-BK-P2</strain>
    </source>
</reference>
<accession>A0AAN8I731</accession>
<organism evidence="2 3">
    <name type="scientific">Knufia fluminis</name>
    <dbReference type="NCBI Taxonomy" id="191047"/>
    <lineage>
        <taxon>Eukaryota</taxon>
        <taxon>Fungi</taxon>
        <taxon>Dikarya</taxon>
        <taxon>Ascomycota</taxon>
        <taxon>Pezizomycotina</taxon>
        <taxon>Eurotiomycetes</taxon>
        <taxon>Chaetothyriomycetidae</taxon>
        <taxon>Chaetothyriales</taxon>
        <taxon>Trichomeriaceae</taxon>
        <taxon>Knufia</taxon>
    </lineage>
</organism>
<proteinExistence type="predicted"/>
<feature type="region of interest" description="Disordered" evidence="1">
    <location>
        <begin position="271"/>
        <end position="295"/>
    </location>
</feature>
<feature type="region of interest" description="Disordered" evidence="1">
    <location>
        <begin position="343"/>
        <end position="381"/>
    </location>
</feature>
<feature type="region of interest" description="Disordered" evidence="1">
    <location>
        <begin position="1"/>
        <end position="47"/>
    </location>
</feature>
<dbReference type="AlphaFoldDB" id="A0AAN8I731"/>
<dbReference type="EMBL" id="JAKLMC020000002">
    <property type="protein sequence ID" value="KAK5957632.1"/>
    <property type="molecule type" value="Genomic_DNA"/>
</dbReference>
<comment type="caution">
    <text evidence="2">The sequence shown here is derived from an EMBL/GenBank/DDBJ whole genome shotgun (WGS) entry which is preliminary data.</text>
</comment>
<gene>
    <name evidence="2" type="ORF">OHC33_000819</name>
</gene>
<protein>
    <submittedName>
        <fullName evidence="2">Uncharacterized protein</fullName>
    </submittedName>
</protein>
<feature type="region of interest" description="Disordered" evidence="1">
    <location>
        <begin position="165"/>
        <end position="217"/>
    </location>
</feature>
<feature type="compositionally biased region" description="Polar residues" evidence="1">
    <location>
        <begin position="32"/>
        <end position="47"/>
    </location>
</feature>
<evidence type="ECO:0000313" key="3">
    <source>
        <dbReference type="Proteomes" id="UP001316803"/>
    </source>
</evidence>
<evidence type="ECO:0000313" key="2">
    <source>
        <dbReference type="EMBL" id="KAK5957632.1"/>
    </source>
</evidence>
<name>A0AAN8I731_9EURO</name>
<dbReference type="Proteomes" id="UP001316803">
    <property type="component" value="Unassembled WGS sequence"/>
</dbReference>
<feature type="compositionally biased region" description="Basic and acidic residues" evidence="1">
    <location>
        <begin position="1"/>
        <end position="10"/>
    </location>
</feature>
<sequence length="410" mass="45701">MTPRRNEKPRASSKSPYPFRDRVTVGVDGEDGNTSWSLPDNDSALSSVTGSEKSEVLVDPRHVFIPQPAIYWLGRYTTLVDRLRTNELIPRPESASSNRDGRNLSLKHKTSMEFERAERDIKKEAMATLRSFCQTDAATSSLDKFAIYMSQNDPSFSRHPAVARHERNSRPYPTVVKQQSGQYPPVNPAKPRVRKLSDNLPHIPPNIFRKAPNPNRREPTISKSFTIGNFGSTGSFSSPGPSYPSNGHLATGHDGRKVSYYSHMSETRLRAVEERDARPSASKTMPGQSSDRKASHVEDVFRPTNKVARMPLSQSVASIKLNSETPPQTSFKMVKHEVAAVDGGASQTQEDNSTIKHTRDVDVEDTPTGHSRRFRKSESMKKLFGASIKEIRKMGHRVSNTGGHDGADEY</sequence>
<evidence type="ECO:0000256" key="1">
    <source>
        <dbReference type="SAM" id="MobiDB-lite"/>
    </source>
</evidence>
<keyword evidence="3" id="KW-1185">Reference proteome</keyword>